<dbReference type="Proteomes" id="UP000052978">
    <property type="component" value="Unassembled WGS sequence"/>
</dbReference>
<keyword evidence="1" id="KW-0675">Receptor</keyword>
<dbReference type="GO" id="GO:0033017">
    <property type="term" value="C:sarcoplasmic reticulum membrane"/>
    <property type="evidence" value="ECO:0007669"/>
    <property type="project" value="TreeGrafter"/>
</dbReference>
<keyword evidence="2" id="KW-1185">Reference proteome</keyword>
<dbReference type="GO" id="GO:0014808">
    <property type="term" value="P:release of sequestered calcium ion into cytosol by sarcoplasmic reticulum"/>
    <property type="evidence" value="ECO:0007669"/>
    <property type="project" value="TreeGrafter"/>
</dbReference>
<dbReference type="PANTHER" id="PTHR46399:SF7">
    <property type="entry name" value="RYANODINE RECEPTOR 2"/>
    <property type="match status" value="1"/>
</dbReference>
<dbReference type="InterPro" id="IPR015925">
    <property type="entry name" value="Ryanodine_IP3_receptor"/>
</dbReference>
<dbReference type="EMBL" id="KE265504">
    <property type="protein sequence ID" value="EPQ20576.1"/>
    <property type="molecule type" value="Genomic_DNA"/>
</dbReference>
<dbReference type="GO" id="GO:0034704">
    <property type="term" value="C:calcium channel complex"/>
    <property type="evidence" value="ECO:0007669"/>
    <property type="project" value="TreeGrafter"/>
</dbReference>
<gene>
    <name evidence="1" type="ORF">D623_10000089</name>
</gene>
<organism evidence="1 2">
    <name type="scientific">Myotis brandtii</name>
    <name type="common">Brandt's bat</name>
    <dbReference type="NCBI Taxonomy" id="109478"/>
    <lineage>
        <taxon>Eukaryota</taxon>
        <taxon>Metazoa</taxon>
        <taxon>Chordata</taxon>
        <taxon>Craniata</taxon>
        <taxon>Vertebrata</taxon>
        <taxon>Euteleostomi</taxon>
        <taxon>Mammalia</taxon>
        <taxon>Eutheria</taxon>
        <taxon>Laurasiatheria</taxon>
        <taxon>Chiroptera</taxon>
        <taxon>Yangochiroptera</taxon>
        <taxon>Vespertilionidae</taxon>
        <taxon>Myotis</taxon>
    </lineage>
</organism>
<sequence>MTCMRSTALTSVFTVFSQPIINKVKPQLLKTHFLPLMEKLKKKAAMVVAEEDHLKAEARGDMSEAELLILDEFTTLARDLYAFYPLLIRFVDYNR</sequence>
<name>S7NUE0_MYOBR</name>
<dbReference type="AlphaFoldDB" id="S7NUE0"/>
<dbReference type="GO" id="GO:0006941">
    <property type="term" value="P:striated muscle contraction"/>
    <property type="evidence" value="ECO:0007669"/>
    <property type="project" value="TreeGrafter"/>
</dbReference>
<evidence type="ECO:0000313" key="2">
    <source>
        <dbReference type="Proteomes" id="UP000052978"/>
    </source>
</evidence>
<dbReference type="GO" id="GO:0005219">
    <property type="term" value="F:ryanodine-sensitive calcium-release channel activity"/>
    <property type="evidence" value="ECO:0007669"/>
    <property type="project" value="TreeGrafter"/>
</dbReference>
<dbReference type="GO" id="GO:0042383">
    <property type="term" value="C:sarcolemma"/>
    <property type="evidence" value="ECO:0007669"/>
    <property type="project" value="TreeGrafter"/>
</dbReference>
<dbReference type="GO" id="GO:0030018">
    <property type="term" value="C:Z disc"/>
    <property type="evidence" value="ECO:0007669"/>
    <property type="project" value="TreeGrafter"/>
</dbReference>
<reference evidence="1 2" key="1">
    <citation type="journal article" date="2013" name="Nat. Commun.">
        <title>Genome analysis reveals insights into physiology and longevity of the Brandt's bat Myotis brandtii.</title>
        <authorList>
            <person name="Seim I."/>
            <person name="Fang X."/>
            <person name="Xiong Z."/>
            <person name="Lobanov A.V."/>
            <person name="Huang Z."/>
            <person name="Ma S."/>
            <person name="Feng Y."/>
            <person name="Turanov A.A."/>
            <person name="Zhu Y."/>
            <person name="Lenz T.L."/>
            <person name="Gerashchenko M.V."/>
            <person name="Fan D."/>
            <person name="Hee Yim S."/>
            <person name="Yao X."/>
            <person name="Jordan D."/>
            <person name="Xiong Y."/>
            <person name="Ma Y."/>
            <person name="Lyapunov A.N."/>
            <person name="Chen G."/>
            <person name="Kulakova O.I."/>
            <person name="Sun Y."/>
            <person name="Lee S.G."/>
            <person name="Bronson R.T."/>
            <person name="Moskalev A.A."/>
            <person name="Sunyaev S.R."/>
            <person name="Zhang G."/>
            <person name="Krogh A."/>
            <person name="Wang J."/>
            <person name="Gladyshev V.N."/>
        </authorList>
    </citation>
    <scope>NUCLEOTIDE SEQUENCE [LARGE SCALE GENOMIC DNA]</scope>
</reference>
<accession>S7NUE0</accession>
<protein>
    <submittedName>
        <fullName evidence="1">Ryanodine receptor 2</fullName>
    </submittedName>
</protein>
<evidence type="ECO:0000313" key="1">
    <source>
        <dbReference type="EMBL" id="EPQ20576.1"/>
    </source>
</evidence>
<dbReference type="GO" id="GO:0005790">
    <property type="term" value="C:smooth endoplasmic reticulum"/>
    <property type="evidence" value="ECO:0007669"/>
    <property type="project" value="TreeGrafter"/>
</dbReference>
<proteinExistence type="predicted"/>
<dbReference type="PANTHER" id="PTHR46399">
    <property type="entry name" value="B30.2/SPRY DOMAIN-CONTAINING PROTEIN"/>
    <property type="match status" value="1"/>
</dbReference>